<dbReference type="Proteomes" id="UP000601435">
    <property type="component" value="Unassembled WGS sequence"/>
</dbReference>
<organism evidence="1 2">
    <name type="scientific">Symbiodinium necroappetens</name>
    <dbReference type="NCBI Taxonomy" id="1628268"/>
    <lineage>
        <taxon>Eukaryota</taxon>
        <taxon>Sar</taxon>
        <taxon>Alveolata</taxon>
        <taxon>Dinophyceae</taxon>
        <taxon>Suessiales</taxon>
        <taxon>Symbiodiniaceae</taxon>
        <taxon>Symbiodinium</taxon>
    </lineage>
</organism>
<proteinExistence type="predicted"/>
<dbReference type="OrthoDB" id="9985428at2759"/>
<evidence type="ECO:0000313" key="2">
    <source>
        <dbReference type="Proteomes" id="UP000601435"/>
    </source>
</evidence>
<sequence length="153" mass="16527">MCCLRKAVLLTRDLLAVREPGSYNLLRGSLGTCSVITAAMPNGCPMPRTQAWTSTVTTRIRAVLHAAQRSGHPNLVLGAWGCGAFGNPPREVAELFAQQLASPDFRGAFDAVVLAIIDPRGDGNLRPFREVLQTLGERSEINMCTESFRDDAG</sequence>
<comment type="caution">
    <text evidence="1">The sequence shown here is derived from an EMBL/GenBank/DDBJ whole genome shotgun (WGS) entry which is preliminary data.</text>
</comment>
<gene>
    <name evidence="1" type="primary">NPHP3</name>
    <name evidence="1" type="ORF">SNEC2469_LOCUS1004</name>
</gene>
<dbReference type="AlphaFoldDB" id="A0A812IUI6"/>
<name>A0A812IUI6_9DINO</name>
<dbReference type="SUPFAM" id="SSF52949">
    <property type="entry name" value="Macro domain-like"/>
    <property type="match status" value="1"/>
</dbReference>
<dbReference type="PANTHER" id="PTHR35596">
    <property type="entry name" value="DUF2263 DOMAIN-CONTAINING PROTEIN"/>
    <property type="match status" value="1"/>
</dbReference>
<protein>
    <submittedName>
        <fullName evidence="1">NPHP3 protein</fullName>
    </submittedName>
</protein>
<accession>A0A812IUI6</accession>
<reference evidence="1" key="1">
    <citation type="submission" date="2021-02" db="EMBL/GenBank/DDBJ databases">
        <authorList>
            <person name="Dougan E. K."/>
            <person name="Rhodes N."/>
            <person name="Thang M."/>
            <person name="Chan C."/>
        </authorList>
    </citation>
    <scope>NUCLEOTIDE SEQUENCE</scope>
</reference>
<keyword evidence="2" id="KW-1185">Reference proteome</keyword>
<dbReference type="InterPro" id="IPR043472">
    <property type="entry name" value="Macro_dom-like"/>
</dbReference>
<evidence type="ECO:0000313" key="1">
    <source>
        <dbReference type="EMBL" id="CAE7188360.1"/>
    </source>
</evidence>
<dbReference type="PANTHER" id="PTHR35596:SF1">
    <property type="entry name" value="MICROBIAL-TYPE PARG CATALYTIC DOMAIN-CONTAINING PROTEIN"/>
    <property type="match status" value="1"/>
</dbReference>
<dbReference type="Gene3D" id="3.40.220.10">
    <property type="entry name" value="Leucine Aminopeptidase, subunit E, domain 1"/>
    <property type="match status" value="1"/>
</dbReference>
<dbReference type="InterPro" id="IPR012664">
    <property type="entry name" value="CHP02452"/>
</dbReference>
<dbReference type="EMBL" id="CAJNJA010005331">
    <property type="protein sequence ID" value="CAE7188360.1"/>
    <property type="molecule type" value="Genomic_DNA"/>
</dbReference>
<dbReference type="NCBIfam" id="TIGR02452">
    <property type="entry name" value="TIGR02452 family protein"/>
    <property type="match status" value="1"/>
</dbReference>